<dbReference type="InterPro" id="IPR009061">
    <property type="entry name" value="DNA-bd_dom_put_sf"/>
</dbReference>
<dbReference type="Gene3D" id="1.10.1660.10">
    <property type="match status" value="1"/>
</dbReference>
<dbReference type="PANTHER" id="PTHR30204">
    <property type="entry name" value="REDOX-CYCLING DRUG-SENSING TRANSCRIPTIONAL ACTIVATOR SOXR"/>
    <property type="match status" value="1"/>
</dbReference>
<evidence type="ECO:0000256" key="2">
    <source>
        <dbReference type="ARBA" id="ARBA00023015"/>
    </source>
</evidence>
<dbReference type="GO" id="GO:0003677">
    <property type="term" value="F:DNA binding"/>
    <property type="evidence" value="ECO:0007669"/>
    <property type="project" value="UniProtKB-KW"/>
</dbReference>
<gene>
    <name evidence="7" type="ORF">LCGC14_0456550</name>
</gene>
<dbReference type="GO" id="GO:0003700">
    <property type="term" value="F:DNA-binding transcription factor activity"/>
    <property type="evidence" value="ECO:0007669"/>
    <property type="project" value="InterPro"/>
</dbReference>
<proteinExistence type="predicted"/>
<dbReference type="InterPro" id="IPR000551">
    <property type="entry name" value="MerR-type_HTH_dom"/>
</dbReference>
<dbReference type="SMART" id="SM00422">
    <property type="entry name" value="HTH_MERR"/>
    <property type="match status" value="1"/>
</dbReference>
<feature type="domain" description="HTH merR-type" evidence="6">
    <location>
        <begin position="46"/>
        <end position="115"/>
    </location>
</feature>
<accession>A0A0F9SGF6</accession>
<dbReference type="SUPFAM" id="SSF46955">
    <property type="entry name" value="Putative DNA-binding domain"/>
    <property type="match status" value="1"/>
</dbReference>
<keyword evidence="3" id="KW-0238">DNA-binding</keyword>
<keyword evidence="4" id="KW-0804">Transcription</keyword>
<reference evidence="7" key="1">
    <citation type="journal article" date="2015" name="Nature">
        <title>Complex archaea that bridge the gap between prokaryotes and eukaryotes.</title>
        <authorList>
            <person name="Spang A."/>
            <person name="Saw J.H."/>
            <person name="Jorgensen S.L."/>
            <person name="Zaremba-Niedzwiedzka K."/>
            <person name="Martijn J."/>
            <person name="Lind A.E."/>
            <person name="van Eijk R."/>
            <person name="Schleper C."/>
            <person name="Guy L."/>
            <person name="Ettema T.J."/>
        </authorList>
    </citation>
    <scope>NUCLEOTIDE SEQUENCE</scope>
</reference>
<dbReference type="EMBL" id="LAZR01000462">
    <property type="protein sequence ID" value="KKN67955.1"/>
    <property type="molecule type" value="Genomic_DNA"/>
</dbReference>
<feature type="region of interest" description="Disordered" evidence="5">
    <location>
        <begin position="1"/>
        <end position="32"/>
    </location>
</feature>
<dbReference type="InterPro" id="IPR047057">
    <property type="entry name" value="MerR_fam"/>
</dbReference>
<evidence type="ECO:0000259" key="6">
    <source>
        <dbReference type="PROSITE" id="PS50937"/>
    </source>
</evidence>
<dbReference type="AlphaFoldDB" id="A0A0F9SGF6"/>
<evidence type="ECO:0000256" key="1">
    <source>
        <dbReference type="ARBA" id="ARBA00022491"/>
    </source>
</evidence>
<evidence type="ECO:0000313" key="7">
    <source>
        <dbReference type="EMBL" id="KKN67955.1"/>
    </source>
</evidence>
<sequence length="140" mass="15852">MLNSDDKPEKARLVQPRDDDGSPASELAPSSDALVGQVLPQIPPKLYRIGELVEYAGIGRQTIHNYVTMGLLPERRWTRGGHRLFDEETFARLATIQRLKAQHRSMQYIRQYFDRLDIANRAASATGDLPPGDDRRDEGH</sequence>
<feature type="compositionally biased region" description="Basic and acidic residues" evidence="5">
    <location>
        <begin position="1"/>
        <end position="20"/>
    </location>
</feature>
<dbReference type="PROSITE" id="PS50937">
    <property type="entry name" value="HTH_MERR_2"/>
    <property type="match status" value="1"/>
</dbReference>
<dbReference type="Pfam" id="PF13411">
    <property type="entry name" value="MerR_1"/>
    <property type="match status" value="1"/>
</dbReference>
<keyword evidence="2" id="KW-0805">Transcription regulation</keyword>
<name>A0A0F9SGF6_9ZZZZ</name>
<dbReference type="PANTHER" id="PTHR30204:SF69">
    <property type="entry name" value="MERR-FAMILY TRANSCRIPTIONAL REGULATOR"/>
    <property type="match status" value="1"/>
</dbReference>
<comment type="caution">
    <text evidence="7">The sequence shown here is derived from an EMBL/GenBank/DDBJ whole genome shotgun (WGS) entry which is preliminary data.</text>
</comment>
<keyword evidence="1" id="KW-0678">Repressor</keyword>
<organism evidence="7">
    <name type="scientific">marine sediment metagenome</name>
    <dbReference type="NCBI Taxonomy" id="412755"/>
    <lineage>
        <taxon>unclassified sequences</taxon>
        <taxon>metagenomes</taxon>
        <taxon>ecological metagenomes</taxon>
    </lineage>
</organism>
<dbReference type="CDD" id="cd00592">
    <property type="entry name" value="HTH_MerR-like"/>
    <property type="match status" value="1"/>
</dbReference>
<protein>
    <recommendedName>
        <fullName evidence="6">HTH merR-type domain-containing protein</fullName>
    </recommendedName>
</protein>
<evidence type="ECO:0000256" key="5">
    <source>
        <dbReference type="SAM" id="MobiDB-lite"/>
    </source>
</evidence>
<evidence type="ECO:0000256" key="4">
    <source>
        <dbReference type="ARBA" id="ARBA00023163"/>
    </source>
</evidence>
<evidence type="ECO:0000256" key="3">
    <source>
        <dbReference type="ARBA" id="ARBA00023125"/>
    </source>
</evidence>